<keyword evidence="9" id="KW-1185">Reference proteome</keyword>
<dbReference type="GO" id="GO:0016042">
    <property type="term" value="P:lipid catabolic process"/>
    <property type="evidence" value="ECO:0007669"/>
    <property type="project" value="UniProtKB-KW"/>
</dbReference>
<dbReference type="OrthoDB" id="5205528at2759"/>
<evidence type="ECO:0000313" key="8">
    <source>
        <dbReference type="EMBL" id="KAF2767579.1"/>
    </source>
</evidence>
<dbReference type="InterPro" id="IPR025202">
    <property type="entry name" value="PLD-like_dom"/>
</dbReference>
<sequence>MLAQTAEADNMQRQHMGDLQHNRSIVINGDNLKIAIGGSANLSWRGLYVQNNNAVLLQGNNAFKLFEDAFDALWVSPNDVSGFDNTPSADWEDLGYDNIDARVTFSPHGKSNAKLTEIGKAIAGVKSSLFYSLAFLYETKGAIRNAIEKVADEKTPDVFVYGISDKSVGGLDVQEPNGNPPVAYPEALNGDNLPGPFKEEATGGYGVRLHHKFVVLDFNTPYATVYTGSYNSSIAADTKNAENLFVIKDQRIATSYAVEALAMFDHYAFRDREDEDTKGGNTKNGKKRKSDDDNGDGNDALELQEPPTNGGSAWWAPFWTDATKMRDRELFGQ</sequence>
<dbReference type="Gene3D" id="3.30.870.10">
    <property type="entry name" value="Endonuclease Chain A"/>
    <property type="match status" value="2"/>
</dbReference>
<evidence type="ECO:0000256" key="4">
    <source>
        <dbReference type="ARBA" id="ARBA00038012"/>
    </source>
</evidence>
<evidence type="ECO:0000256" key="5">
    <source>
        <dbReference type="ARBA" id="ARBA00040549"/>
    </source>
</evidence>
<dbReference type="AlphaFoldDB" id="A0A6G1L4T6"/>
<keyword evidence="3" id="KW-0443">Lipid metabolism</keyword>
<evidence type="ECO:0000313" key="9">
    <source>
        <dbReference type="Proteomes" id="UP000799436"/>
    </source>
</evidence>
<dbReference type="EMBL" id="ML995854">
    <property type="protein sequence ID" value="KAF2767579.1"/>
    <property type="molecule type" value="Genomic_DNA"/>
</dbReference>
<evidence type="ECO:0000256" key="3">
    <source>
        <dbReference type="ARBA" id="ARBA00023098"/>
    </source>
</evidence>
<dbReference type="InterPro" id="IPR051406">
    <property type="entry name" value="PLD_domain"/>
</dbReference>
<dbReference type="SUPFAM" id="SSF56024">
    <property type="entry name" value="Phospholipase D/nuclease"/>
    <property type="match status" value="2"/>
</dbReference>
<comment type="similarity">
    <text evidence="4">Belongs to the phospholipase D family. MitoPLD/Zucchini subfamily.</text>
</comment>
<evidence type="ECO:0000256" key="6">
    <source>
        <dbReference type="SAM" id="MobiDB-lite"/>
    </source>
</evidence>
<evidence type="ECO:0000259" key="7">
    <source>
        <dbReference type="PROSITE" id="PS50035"/>
    </source>
</evidence>
<evidence type="ECO:0000256" key="1">
    <source>
        <dbReference type="ARBA" id="ARBA00022801"/>
    </source>
</evidence>
<dbReference type="PROSITE" id="PS50035">
    <property type="entry name" value="PLD"/>
    <property type="match status" value="1"/>
</dbReference>
<proteinExistence type="inferred from homology"/>
<keyword evidence="1" id="KW-0378">Hydrolase</keyword>
<evidence type="ECO:0000256" key="2">
    <source>
        <dbReference type="ARBA" id="ARBA00022963"/>
    </source>
</evidence>
<name>A0A6G1L4T6_9PEZI</name>
<protein>
    <recommendedName>
        <fullName evidence="5">Mitochondrial cardiolipin hydrolase</fullName>
    </recommendedName>
</protein>
<dbReference type="PANTHER" id="PTHR43856:SF1">
    <property type="entry name" value="MITOCHONDRIAL CARDIOLIPIN HYDROLASE"/>
    <property type="match status" value="1"/>
</dbReference>
<dbReference type="GO" id="GO:0016891">
    <property type="term" value="F:RNA endonuclease activity producing 5'-phosphomonoesters, hydrolytic mechanism"/>
    <property type="evidence" value="ECO:0007669"/>
    <property type="project" value="TreeGrafter"/>
</dbReference>
<dbReference type="Proteomes" id="UP000799436">
    <property type="component" value="Unassembled WGS sequence"/>
</dbReference>
<gene>
    <name evidence="8" type="ORF">EJ03DRAFT_376013</name>
</gene>
<keyword evidence="2" id="KW-0442">Lipid degradation</keyword>
<dbReference type="Pfam" id="PF13091">
    <property type="entry name" value="PLDc_2"/>
    <property type="match status" value="1"/>
</dbReference>
<organism evidence="8 9">
    <name type="scientific">Teratosphaeria nubilosa</name>
    <dbReference type="NCBI Taxonomy" id="161662"/>
    <lineage>
        <taxon>Eukaryota</taxon>
        <taxon>Fungi</taxon>
        <taxon>Dikarya</taxon>
        <taxon>Ascomycota</taxon>
        <taxon>Pezizomycotina</taxon>
        <taxon>Dothideomycetes</taxon>
        <taxon>Dothideomycetidae</taxon>
        <taxon>Mycosphaerellales</taxon>
        <taxon>Teratosphaeriaceae</taxon>
        <taxon>Teratosphaeria</taxon>
    </lineage>
</organism>
<dbReference type="CDD" id="cd09173">
    <property type="entry name" value="PLDc_Nuc_like_unchar1_2"/>
    <property type="match status" value="1"/>
</dbReference>
<feature type="region of interest" description="Disordered" evidence="6">
    <location>
        <begin position="273"/>
        <end position="315"/>
    </location>
</feature>
<reference evidence="8" key="1">
    <citation type="journal article" date="2020" name="Stud. Mycol.">
        <title>101 Dothideomycetes genomes: a test case for predicting lifestyles and emergence of pathogens.</title>
        <authorList>
            <person name="Haridas S."/>
            <person name="Albert R."/>
            <person name="Binder M."/>
            <person name="Bloem J."/>
            <person name="Labutti K."/>
            <person name="Salamov A."/>
            <person name="Andreopoulos B."/>
            <person name="Baker S."/>
            <person name="Barry K."/>
            <person name="Bills G."/>
            <person name="Bluhm B."/>
            <person name="Cannon C."/>
            <person name="Castanera R."/>
            <person name="Culley D."/>
            <person name="Daum C."/>
            <person name="Ezra D."/>
            <person name="Gonzalez J."/>
            <person name="Henrissat B."/>
            <person name="Kuo A."/>
            <person name="Liang C."/>
            <person name="Lipzen A."/>
            <person name="Lutzoni F."/>
            <person name="Magnuson J."/>
            <person name="Mondo S."/>
            <person name="Nolan M."/>
            <person name="Ohm R."/>
            <person name="Pangilinan J."/>
            <person name="Park H.-J."/>
            <person name="Ramirez L."/>
            <person name="Alfaro M."/>
            <person name="Sun H."/>
            <person name="Tritt A."/>
            <person name="Yoshinaga Y."/>
            <person name="Zwiers L.-H."/>
            <person name="Turgeon B."/>
            <person name="Goodwin S."/>
            <person name="Spatafora J."/>
            <person name="Crous P."/>
            <person name="Grigoriev I."/>
        </authorList>
    </citation>
    <scope>NUCLEOTIDE SEQUENCE</scope>
    <source>
        <strain evidence="8">CBS 116005</strain>
    </source>
</reference>
<accession>A0A6G1L4T6</accession>
<dbReference type="InterPro" id="IPR001736">
    <property type="entry name" value="PLipase_D/transphosphatidylase"/>
</dbReference>
<dbReference type="PANTHER" id="PTHR43856">
    <property type="entry name" value="CARDIOLIPIN HYDROLASE"/>
    <property type="match status" value="1"/>
</dbReference>
<feature type="domain" description="PLD phosphodiesterase" evidence="7">
    <location>
        <begin position="16"/>
        <end position="46"/>
    </location>
</feature>